<reference evidence="3 4" key="1">
    <citation type="submission" date="2024-03" db="EMBL/GenBank/DDBJ databases">
        <authorList>
            <person name="Martinez-Hernandez J."/>
        </authorList>
    </citation>
    <scope>NUCLEOTIDE SEQUENCE [LARGE SCALE GENOMIC DNA]</scope>
</reference>
<evidence type="ECO:0000259" key="2">
    <source>
        <dbReference type="Pfam" id="PF03109"/>
    </source>
</evidence>
<evidence type="ECO:0000256" key="1">
    <source>
        <dbReference type="ARBA" id="ARBA00009670"/>
    </source>
</evidence>
<dbReference type="Proteomes" id="UP001497480">
    <property type="component" value="Unassembled WGS sequence"/>
</dbReference>
<dbReference type="GO" id="GO:0046467">
    <property type="term" value="P:membrane lipid biosynthetic process"/>
    <property type="evidence" value="ECO:0007669"/>
    <property type="project" value="TreeGrafter"/>
</dbReference>
<comment type="caution">
    <text evidence="3">The sequence shown here is derived from an EMBL/GenBank/DDBJ whole genome shotgun (WGS) entry which is preliminary data.</text>
</comment>
<evidence type="ECO:0000313" key="4">
    <source>
        <dbReference type="Proteomes" id="UP001497480"/>
    </source>
</evidence>
<comment type="similarity">
    <text evidence="1">Belongs to the protein kinase superfamily. ADCK protein kinase family.</text>
</comment>
<evidence type="ECO:0000313" key="3">
    <source>
        <dbReference type="EMBL" id="CAL0306614.1"/>
    </source>
</evidence>
<dbReference type="Pfam" id="PF03109">
    <property type="entry name" value="ABC1"/>
    <property type="match status" value="1"/>
</dbReference>
<protein>
    <recommendedName>
        <fullName evidence="2">ABC1 atypical kinase-like domain-containing protein</fullName>
    </recommendedName>
</protein>
<dbReference type="AlphaFoldDB" id="A0AAV1WC55"/>
<dbReference type="InterPro" id="IPR004147">
    <property type="entry name" value="ABC1_dom"/>
</dbReference>
<feature type="domain" description="ABC1 atypical kinase-like" evidence="2">
    <location>
        <begin position="7"/>
        <end position="75"/>
    </location>
</feature>
<dbReference type="PANTHER" id="PTHR10566:SF115">
    <property type="entry name" value="PROTEIN ACTIVITY OF BC1 COMPLEX KINASE 8, CHLOROPLASTIC"/>
    <property type="match status" value="1"/>
</dbReference>
<dbReference type="PANTHER" id="PTHR10566">
    <property type="entry name" value="CHAPERONE-ACTIVITY OF BC1 COMPLEX CABC1 -RELATED"/>
    <property type="match status" value="1"/>
</dbReference>
<dbReference type="EMBL" id="CAXHTB010000005">
    <property type="protein sequence ID" value="CAL0306614.1"/>
    <property type="molecule type" value="Genomic_DNA"/>
</dbReference>
<sequence length="161" mass="18447">MSFDSKSQVHRAKLKEQDIVVEVQRPGLKGLFDIYLKNLMVIAEYLQNVDPKSDGAKRDWVAIYDECTSVLYQDFKKRQDRQSQAFYNLFRQADREQGDLKLRVRTLESERAFQRVDTVQKTIGNESEIGGPDTVAYFFCAIFGLQVLIGIVKSKKLDGSG</sequence>
<gene>
    <name evidence="3" type="ORF">LLUT_LOCUS7674</name>
</gene>
<keyword evidence="4" id="KW-1185">Reference proteome</keyword>
<dbReference type="GO" id="GO:0016020">
    <property type="term" value="C:membrane"/>
    <property type="evidence" value="ECO:0007669"/>
    <property type="project" value="GOC"/>
</dbReference>
<dbReference type="InterPro" id="IPR050154">
    <property type="entry name" value="UbiB_kinase"/>
</dbReference>
<name>A0AAV1WC55_LUPLU</name>
<dbReference type="GO" id="GO:1901031">
    <property type="term" value="P:regulation of response to reactive oxygen species"/>
    <property type="evidence" value="ECO:0007669"/>
    <property type="project" value="TreeGrafter"/>
</dbReference>
<accession>A0AAV1WC55</accession>
<proteinExistence type="inferred from homology"/>
<organism evidence="3 4">
    <name type="scientific">Lupinus luteus</name>
    <name type="common">European yellow lupine</name>
    <dbReference type="NCBI Taxonomy" id="3873"/>
    <lineage>
        <taxon>Eukaryota</taxon>
        <taxon>Viridiplantae</taxon>
        <taxon>Streptophyta</taxon>
        <taxon>Embryophyta</taxon>
        <taxon>Tracheophyta</taxon>
        <taxon>Spermatophyta</taxon>
        <taxon>Magnoliopsida</taxon>
        <taxon>eudicotyledons</taxon>
        <taxon>Gunneridae</taxon>
        <taxon>Pentapetalae</taxon>
        <taxon>rosids</taxon>
        <taxon>fabids</taxon>
        <taxon>Fabales</taxon>
        <taxon>Fabaceae</taxon>
        <taxon>Papilionoideae</taxon>
        <taxon>50 kb inversion clade</taxon>
        <taxon>genistoids sensu lato</taxon>
        <taxon>core genistoids</taxon>
        <taxon>Genisteae</taxon>
        <taxon>Lupinus</taxon>
    </lineage>
</organism>